<dbReference type="AlphaFoldDB" id="A0A0E1WXZ7"/>
<dbReference type="EMBL" id="EQ999534">
    <property type="protein sequence ID" value="EEZ28761.1"/>
    <property type="molecule type" value="Genomic_DNA"/>
</dbReference>
<feature type="domain" description="Antitoxin SocA-like Panacea" evidence="1">
    <location>
        <begin position="33"/>
        <end position="136"/>
    </location>
</feature>
<evidence type="ECO:0000259" key="1">
    <source>
        <dbReference type="Pfam" id="PF13274"/>
    </source>
</evidence>
<dbReference type="Proteomes" id="UP000004659">
    <property type="component" value="Unassembled WGS sequence"/>
</dbReference>
<protein>
    <recommendedName>
        <fullName evidence="1">Antitoxin SocA-like Panacea domain-containing protein</fullName>
    </recommendedName>
</protein>
<accession>A0A0E1WXZ7</accession>
<dbReference type="RefSeq" id="WP_002965811.1">
    <property type="nucleotide sequence ID" value="NZ_EQ999534.1"/>
</dbReference>
<proteinExistence type="predicted"/>
<dbReference type="HOGENOM" id="CLU_110683_1_0_5"/>
<reference evidence="2" key="1">
    <citation type="submission" date="2009-01" db="EMBL/GenBank/DDBJ databases">
        <title>The Genome Sequence of Brucella pinnipedialis M292/94/1.</title>
        <authorList>
            <consortium name="The Broad Institute Genome Sequencing Platform"/>
            <person name="Ward D."/>
            <person name="Young S.K."/>
            <person name="Kodira C.D."/>
            <person name="Zeng Q."/>
            <person name="Koehrsen M."/>
            <person name="Alvarado L."/>
            <person name="Berlin A."/>
            <person name="Borenstein D."/>
            <person name="Chen Z."/>
            <person name="Engels R."/>
            <person name="Freedman E."/>
            <person name="Gellesch M."/>
            <person name="Goldberg J."/>
            <person name="Griggs A."/>
            <person name="Gujja S."/>
            <person name="Heiman D."/>
            <person name="Hepburn T."/>
            <person name="Howarth C."/>
            <person name="Jen D."/>
            <person name="Larson L."/>
            <person name="Lewis B."/>
            <person name="Mehta T."/>
            <person name="Park D."/>
            <person name="Pearson M."/>
            <person name="Roberts A."/>
            <person name="Saif S."/>
            <person name="Shea T."/>
            <person name="Shenoy N."/>
            <person name="Sisk P."/>
            <person name="Stolte C."/>
            <person name="Sykes S."/>
            <person name="Walk T."/>
            <person name="White J."/>
            <person name="Yandava C."/>
            <person name="Whatmore A.M."/>
            <person name="Perrett L.L."/>
            <person name="O'Callaghan D."/>
            <person name="Nusbaum C."/>
            <person name="Galagan J."/>
            <person name="Birren B."/>
        </authorList>
    </citation>
    <scope>NUCLEOTIDE SEQUENCE [LARGE SCALE GENOMIC DNA]</scope>
    <source>
        <strain evidence="2">M292/94/1</strain>
    </source>
</reference>
<dbReference type="InterPro" id="IPR025272">
    <property type="entry name" value="SocA_Panacea"/>
</dbReference>
<name>A0A0E1WXZ7_9HYPH</name>
<organism evidence="2">
    <name type="scientific">Brucella pinnipedialis M292/94/1</name>
    <dbReference type="NCBI Taxonomy" id="520462"/>
    <lineage>
        <taxon>Bacteria</taxon>
        <taxon>Pseudomonadati</taxon>
        <taxon>Pseudomonadota</taxon>
        <taxon>Alphaproteobacteria</taxon>
        <taxon>Hyphomicrobiales</taxon>
        <taxon>Brucellaceae</taxon>
        <taxon>Brucella/Ochrobactrum group</taxon>
        <taxon>Brucella</taxon>
    </lineage>
</organism>
<dbReference type="GeneID" id="93015670"/>
<dbReference type="NCBIfam" id="NF047745">
    <property type="entry name" value="SocA_antitoxin"/>
    <property type="match status" value="1"/>
</dbReference>
<gene>
    <name evidence="2" type="ORF">BALG_02114</name>
</gene>
<dbReference type="Pfam" id="PF13274">
    <property type="entry name" value="SocA_Panacea"/>
    <property type="match status" value="1"/>
</dbReference>
<sequence>MEVSGGPYDPRAIANLMLDEADRSGIQVTNLALQKLLYFAHSIFLIETKHPLVSGYFEAWQYGPVHPAAYSAFKTAGSYPIDFRATGQNVMTGEQAALELPEDLTVRRHLARIMSSYGQLSPGRLVDISHAKGAPWDFIVDKGRTSVALGLRIPDAVIIDRFKYHKVSVGVAPVMGEPDEDAPLT</sequence>
<evidence type="ECO:0000313" key="2">
    <source>
        <dbReference type="EMBL" id="EEZ28761.1"/>
    </source>
</evidence>